<dbReference type="PROSITE" id="PS50865">
    <property type="entry name" value="ZF_MYND_2"/>
    <property type="match status" value="1"/>
</dbReference>
<accession>A0A9P5Z1J9</accession>
<dbReference type="SUPFAM" id="SSF144232">
    <property type="entry name" value="HIT/MYND zinc finger-like"/>
    <property type="match status" value="1"/>
</dbReference>
<evidence type="ECO:0000259" key="5">
    <source>
        <dbReference type="PROSITE" id="PS50865"/>
    </source>
</evidence>
<name>A0A9P5Z1J9_9AGAR</name>
<evidence type="ECO:0000256" key="3">
    <source>
        <dbReference type="ARBA" id="ARBA00022833"/>
    </source>
</evidence>
<keyword evidence="2 4" id="KW-0863">Zinc-finger</keyword>
<dbReference type="InterPro" id="IPR002893">
    <property type="entry name" value="Znf_MYND"/>
</dbReference>
<sequence>MQSLLQVRFCGNPVCKKELSKVLVCASCRARSYCNKVCQRLDWGFHRQFCTPRSDLSRNARLVQAYNRRYQALTVTLALEFLNFVPAFSYILSEDERRAEFLPLAEQYFLHVYLRRLDRPVRGRHRKLSFSNARLDSINRLPEHVQADIRHRLRAPKRFPAVVIGYTVLDAAGSPTDQELVTTFTHGFAWPPPGTQGLGVIKTTQLIILWEWICAMEDCQQARLAAVVVWGHRRRKETPYEGVKGRRKRRAPACGVSRKLAGVRSKVARSVGAITVAIVVVESGKSQGMGVPECTDSAGAPLVETGGRLALNAFVRAASTPQPIEATTLPPRREGAGG</sequence>
<protein>
    <recommendedName>
        <fullName evidence="5">MYND-type domain-containing protein</fullName>
    </recommendedName>
</protein>
<dbReference type="Gene3D" id="6.10.140.2220">
    <property type="match status" value="1"/>
</dbReference>
<organism evidence="6 7">
    <name type="scientific">Pholiota conissans</name>
    <dbReference type="NCBI Taxonomy" id="109636"/>
    <lineage>
        <taxon>Eukaryota</taxon>
        <taxon>Fungi</taxon>
        <taxon>Dikarya</taxon>
        <taxon>Basidiomycota</taxon>
        <taxon>Agaricomycotina</taxon>
        <taxon>Agaricomycetes</taxon>
        <taxon>Agaricomycetidae</taxon>
        <taxon>Agaricales</taxon>
        <taxon>Agaricineae</taxon>
        <taxon>Strophariaceae</taxon>
        <taxon>Pholiota</taxon>
    </lineage>
</organism>
<keyword evidence="7" id="KW-1185">Reference proteome</keyword>
<dbReference type="OrthoDB" id="437457at2759"/>
<dbReference type="GO" id="GO:0008270">
    <property type="term" value="F:zinc ion binding"/>
    <property type="evidence" value="ECO:0007669"/>
    <property type="project" value="UniProtKB-KW"/>
</dbReference>
<keyword evidence="1" id="KW-0479">Metal-binding</keyword>
<reference evidence="6" key="1">
    <citation type="submission" date="2020-11" db="EMBL/GenBank/DDBJ databases">
        <authorList>
            <consortium name="DOE Joint Genome Institute"/>
            <person name="Ahrendt S."/>
            <person name="Riley R."/>
            <person name="Andreopoulos W."/>
            <person name="Labutti K."/>
            <person name="Pangilinan J."/>
            <person name="Ruiz-Duenas F.J."/>
            <person name="Barrasa J.M."/>
            <person name="Sanchez-Garcia M."/>
            <person name="Camarero S."/>
            <person name="Miyauchi S."/>
            <person name="Serrano A."/>
            <person name="Linde D."/>
            <person name="Babiker R."/>
            <person name="Drula E."/>
            <person name="Ayuso-Fernandez I."/>
            <person name="Pacheco R."/>
            <person name="Padilla G."/>
            <person name="Ferreira P."/>
            <person name="Barriuso J."/>
            <person name="Kellner H."/>
            <person name="Castanera R."/>
            <person name="Alfaro M."/>
            <person name="Ramirez L."/>
            <person name="Pisabarro A.G."/>
            <person name="Kuo A."/>
            <person name="Tritt A."/>
            <person name="Lipzen A."/>
            <person name="He G."/>
            <person name="Yan M."/>
            <person name="Ng V."/>
            <person name="Cullen D."/>
            <person name="Martin F."/>
            <person name="Rosso M.-N."/>
            <person name="Henrissat B."/>
            <person name="Hibbett D."/>
            <person name="Martinez A.T."/>
            <person name="Grigoriev I.V."/>
        </authorList>
    </citation>
    <scope>NUCLEOTIDE SEQUENCE</scope>
    <source>
        <strain evidence="6">CIRM-BRFM 674</strain>
    </source>
</reference>
<evidence type="ECO:0000313" key="7">
    <source>
        <dbReference type="Proteomes" id="UP000807469"/>
    </source>
</evidence>
<dbReference type="EMBL" id="MU155222">
    <property type="protein sequence ID" value="KAF9479008.1"/>
    <property type="molecule type" value="Genomic_DNA"/>
</dbReference>
<evidence type="ECO:0000256" key="1">
    <source>
        <dbReference type="ARBA" id="ARBA00022723"/>
    </source>
</evidence>
<evidence type="ECO:0000313" key="6">
    <source>
        <dbReference type="EMBL" id="KAF9479008.1"/>
    </source>
</evidence>
<dbReference type="Proteomes" id="UP000807469">
    <property type="component" value="Unassembled WGS sequence"/>
</dbReference>
<gene>
    <name evidence="6" type="ORF">BDN70DRAFT_932935</name>
</gene>
<evidence type="ECO:0000256" key="2">
    <source>
        <dbReference type="ARBA" id="ARBA00022771"/>
    </source>
</evidence>
<proteinExistence type="predicted"/>
<feature type="domain" description="MYND-type" evidence="5">
    <location>
        <begin position="12"/>
        <end position="50"/>
    </location>
</feature>
<evidence type="ECO:0000256" key="4">
    <source>
        <dbReference type="PROSITE-ProRule" id="PRU00134"/>
    </source>
</evidence>
<comment type="caution">
    <text evidence="6">The sequence shown here is derived from an EMBL/GenBank/DDBJ whole genome shotgun (WGS) entry which is preliminary data.</text>
</comment>
<keyword evidence="3" id="KW-0862">Zinc</keyword>
<dbReference type="AlphaFoldDB" id="A0A9P5Z1J9"/>
<dbReference type="Pfam" id="PF01753">
    <property type="entry name" value="zf-MYND"/>
    <property type="match status" value="1"/>
</dbReference>